<gene>
    <name evidence="1" type="ORF">LOTGIDRAFT_153536</name>
</gene>
<protein>
    <recommendedName>
        <fullName evidence="3">Integrase catalytic domain-containing protein</fullName>
    </recommendedName>
</protein>
<dbReference type="GO" id="GO:0003676">
    <property type="term" value="F:nucleic acid binding"/>
    <property type="evidence" value="ECO:0007669"/>
    <property type="project" value="InterPro"/>
</dbReference>
<dbReference type="AlphaFoldDB" id="V3ZRK4"/>
<dbReference type="CTD" id="20236012"/>
<dbReference type="SUPFAM" id="SSF53098">
    <property type="entry name" value="Ribonuclease H-like"/>
    <property type="match status" value="1"/>
</dbReference>
<accession>V3ZRK4</accession>
<evidence type="ECO:0008006" key="3">
    <source>
        <dbReference type="Google" id="ProtNLM"/>
    </source>
</evidence>
<dbReference type="GeneID" id="20236012"/>
<reference evidence="1 2" key="1">
    <citation type="journal article" date="2013" name="Nature">
        <title>Insights into bilaterian evolution from three spiralian genomes.</title>
        <authorList>
            <person name="Simakov O."/>
            <person name="Marletaz F."/>
            <person name="Cho S.J."/>
            <person name="Edsinger-Gonzales E."/>
            <person name="Havlak P."/>
            <person name="Hellsten U."/>
            <person name="Kuo D.H."/>
            <person name="Larsson T."/>
            <person name="Lv J."/>
            <person name="Arendt D."/>
            <person name="Savage R."/>
            <person name="Osoegawa K."/>
            <person name="de Jong P."/>
            <person name="Grimwood J."/>
            <person name="Chapman J.A."/>
            <person name="Shapiro H."/>
            <person name="Aerts A."/>
            <person name="Otillar R.P."/>
            <person name="Terry A.Y."/>
            <person name="Boore J.L."/>
            <person name="Grigoriev I.V."/>
            <person name="Lindberg D.R."/>
            <person name="Seaver E.C."/>
            <person name="Weisblat D.A."/>
            <person name="Putnam N.H."/>
            <person name="Rokhsar D.S."/>
        </authorList>
    </citation>
    <scope>NUCLEOTIDE SEQUENCE [LARGE SCALE GENOMIC DNA]</scope>
</reference>
<dbReference type="InterPro" id="IPR036397">
    <property type="entry name" value="RNaseH_sf"/>
</dbReference>
<name>V3ZRK4_LOTGI</name>
<dbReference type="HOGENOM" id="CLU_950891_0_0_1"/>
<evidence type="ECO:0000313" key="2">
    <source>
        <dbReference type="Proteomes" id="UP000030746"/>
    </source>
</evidence>
<dbReference type="Proteomes" id="UP000030746">
    <property type="component" value="Unassembled WGS sequence"/>
</dbReference>
<dbReference type="KEGG" id="lgi:LOTGIDRAFT_153536"/>
<dbReference type="RefSeq" id="XP_009055662.1">
    <property type="nucleotide sequence ID" value="XM_009057414.1"/>
</dbReference>
<evidence type="ECO:0000313" key="1">
    <source>
        <dbReference type="EMBL" id="ESO94053.1"/>
    </source>
</evidence>
<dbReference type="InterPro" id="IPR012337">
    <property type="entry name" value="RNaseH-like_sf"/>
</dbReference>
<dbReference type="Gene3D" id="3.30.420.10">
    <property type="entry name" value="Ribonuclease H-like superfamily/Ribonuclease H"/>
    <property type="match status" value="1"/>
</dbReference>
<organism evidence="1 2">
    <name type="scientific">Lottia gigantea</name>
    <name type="common">Giant owl limpet</name>
    <dbReference type="NCBI Taxonomy" id="225164"/>
    <lineage>
        <taxon>Eukaryota</taxon>
        <taxon>Metazoa</taxon>
        <taxon>Spiralia</taxon>
        <taxon>Lophotrochozoa</taxon>
        <taxon>Mollusca</taxon>
        <taxon>Gastropoda</taxon>
        <taxon>Patellogastropoda</taxon>
        <taxon>Lottioidea</taxon>
        <taxon>Lottiidae</taxon>
        <taxon>Lottia</taxon>
    </lineage>
</organism>
<dbReference type="OrthoDB" id="6084192at2759"/>
<dbReference type="OMA" id="DNHTPRS"/>
<proteinExistence type="predicted"/>
<sequence length="317" mass="35902">MCDCLYCCFIDDEKAETLRDALLRMCIELRPLDGPYAVVRTDPAPGFKALVNDQLLRQQRVSIEVGRVKNQNKNPVAEKAVQELINEILRQEPMCGRITPLILSLATASLNNRIRSSGLSARKMWTQRDQFQAHPIPLNHLDLIQSKTNLRLKNHQFSEKSKAPYSKVLQKIDVCVGDLVYLISDGDKSNGRNRYLVTSVEGQWCYVRKFIGNQLRKTSYRVKMSDCFRVGSCDKPDDSIVSESDNDLSDDELDTPPLSQCVSPPIPPDIPSVLSTPADIVDPLAVTLPEQNMSLEEPRRSNRVKRLPQKFNDFVMN</sequence>
<dbReference type="EMBL" id="KB201890">
    <property type="protein sequence ID" value="ESO94053.1"/>
    <property type="molecule type" value="Genomic_DNA"/>
</dbReference>
<keyword evidence="2" id="KW-1185">Reference proteome</keyword>